<name>A0A1W9S391_9BACT</name>
<evidence type="ECO:0000256" key="3">
    <source>
        <dbReference type="ARBA" id="ARBA00009400"/>
    </source>
</evidence>
<evidence type="ECO:0000256" key="4">
    <source>
        <dbReference type="ARBA" id="ARBA00011218"/>
    </source>
</evidence>
<dbReference type="EMBL" id="NATQ01000004">
    <property type="protein sequence ID" value="OQX91284.1"/>
    <property type="molecule type" value="Genomic_DNA"/>
</dbReference>
<evidence type="ECO:0000256" key="2">
    <source>
        <dbReference type="ARBA" id="ARBA00004893"/>
    </source>
</evidence>
<sequence>MKVSESYIDWVVSLALDEDIGSGDITTIALEPGDDIWEAELIFKSERGVLCGSRFFERAFQLLDVDAGFEWQFEDGDLIEGRSNVCRVRAMADTILTAERVALNFICHLSGIATNTRRYVDATKGKVRVLDTRKTTPLLRLAEKYAVRVGGGSNHRLGLYDGVLIKDNHIKIAGSVSRAVGLARKNSHHLLKIEVEVCDLKQVEEALSVNADVIMLDNFTEDEIARAVEIIGGRAGVELSGGVNLDNISRYADIGADYISIGALVHHATWVDFSLEVSGRVDIADN</sequence>
<dbReference type="GO" id="GO:0004514">
    <property type="term" value="F:nicotinate-nucleotide diphosphorylase (carboxylating) activity"/>
    <property type="evidence" value="ECO:0007669"/>
    <property type="project" value="UniProtKB-EC"/>
</dbReference>
<evidence type="ECO:0000259" key="14">
    <source>
        <dbReference type="Pfam" id="PF01729"/>
    </source>
</evidence>
<dbReference type="PIRSF" id="PIRSF006250">
    <property type="entry name" value="NadC_ModD"/>
    <property type="match status" value="1"/>
</dbReference>
<dbReference type="FunFam" id="3.90.1170.20:FF:000001">
    <property type="entry name" value="Nicotinate-nucleotide diphosphorylase (Carboxylating)"/>
    <property type="match status" value="1"/>
</dbReference>
<evidence type="ECO:0000256" key="1">
    <source>
        <dbReference type="ARBA" id="ARBA00003237"/>
    </source>
</evidence>
<dbReference type="InterPro" id="IPR004393">
    <property type="entry name" value="NadC"/>
</dbReference>
<feature type="binding site" evidence="13">
    <location>
        <position position="196"/>
    </location>
    <ligand>
        <name>substrate</name>
    </ligand>
</feature>
<protein>
    <recommendedName>
        <fullName evidence="11">Probable nicotinate-nucleotide pyrophosphorylase [carboxylating]</fullName>
        <ecNumber evidence="5">2.4.2.19</ecNumber>
    </recommendedName>
    <alternativeName>
        <fullName evidence="9">Quinolinate phosphoribosyltransferase [decarboxylating]</fullName>
    </alternativeName>
</protein>
<feature type="binding site" evidence="13">
    <location>
        <begin position="240"/>
        <end position="242"/>
    </location>
    <ligand>
        <name>substrate</name>
    </ligand>
</feature>
<dbReference type="SUPFAM" id="SSF54675">
    <property type="entry name" value="Nicotinate/Quinolinate PRTase N-terminal domain-like"/>
    <property type="match status" value="1"/>
</dbReference>
<evidence type="ECO:0000259" key="15">
    <source>
        <dbReference type="Pfam" id="PF02749"/>
    </source>
</evidence>
<evidence type="ECO:0000256" key="7">
    <source>
        <dbReference type="ARBA" id="ARBA00022676"/>
    </source>
</evidence>
<reference evidence="17" key="1">
    <citation type="submission" date="2017-03" db="EMBL/GenBank/DDBJ databases">
        <title>Novel pathways for hydrocarbon cycling and metabolic interdependencies in hydrothermal sediment communities.</title>
        <authorList>
            <person name="Dombrowski N."/>
            <person name="Seitz K."/>
            <person name="Teske A."/>
            <person name="Baker B."/>
        </authorList>
    </citation>
    <scope>NUCLEOTIDE SEQUENCE [LARGE SCALE GENOMIC DNA]</scope>
</reference>
<dbReference type="InterPro" id="IPR022412">
    <property type="entry name" value="Quinolinate_PRibosylTrfase_N"/>
</dbReference>
<dbReference type="Pfam" id="PF01729">
    <property type="entry name" value="QRPTase_C"/>
    <property type="match status" value="1"/>
</dbReference>
<comment type="function">
    <text evidence="1">Involved in the catabolism of quinolinic acid (QA).</text>
</comment>
<dbReference type="InterPro" id="IPR002638">
    <property type="entry name" value="Quinolinate_PRibosylTrfase_C"/>
</dbReference>
<evidence type="ECO:0000256" key="11">
    <source>
        <dbReference type="ARBA" id="ARBA00069173"/>
    </source>
</evidence>
<evidence type="ECO:0000256" key="12">
    <source>
        <dbReference type="PIRNR" id="PIRNR006250"/>
    </source>
</evidence>
<dbReference type="GO" id="GO:0005737">
    <property type="term" value="C:cytoplasm"/>
    <property type="evidence" value="ECO:0007669"/>
    <property type="project" value="TreeGrafter"/>
</dbReference>
<evidence type="ECO:0000313" key="16">
    <source>
        <dbReference type="EMBL" id="OQX91284.1"/>
    </source>
</evidence>
<dbReference type="NCBIfam" id="TIGR00078">
    <property type="entry name" value="nadC"/>
    <property type="match status" value="1"/>
</dbReference>
<feature type="binding site" evidence="13">
    <location>
        <position position="217"/>
    </location>
    <ligand>
        <name>substrate</name>
    </ligand>
</feature>
<dbReference type="PANTHER" id="PTHR32179:SF3">
    <property type="entry name" value="NICOTINATE-NUCLEOTIDE PYROPHOSPHORYLASE [CARBOXYLATING]"/>
    <property type="match status" value="1"/>
</dbReference>
<feature type="binding site" evidence="13">
    <location>
        <begin position="132"/>
        <end position="134"/>
    </location>
    <ligand>
        <name>substrate</name>
    </ligand>
</feature>
<accession>A0A1W9S391</accession>
<dbReference type="GO" id="GO:0034213">
    <property type="term" value="P:quinolinate catabolic process"/>
    <property type="evidence" value="ECO:0007669"/>
    <property type="project" value="TreeGrafter"/>
</dbReference>
<evidence type="ECO:0000256" key="8">
    <source>
        <dbReference type="ARBA" id="ARBA00022679"/>
    </source>
</evidence>
<evidence type="ECO:0000313" key="17">
    <source>
        <dbReference type="Proteomes" id="UP000192611"/>
    </source>
</evidence>
<dbReference type="FunFam" id="3.20.20.70:FF:000030">
    <property type="entry name" value="Nicotinate-nucleotide pyrophosphorylase, carboxylating"/>
    <property type="match status" value="1"/>
</dbReference>
<dbReference type="Gene3D" id="3.90.1170.20">
    <property type="entry name" value="Quinolinate phosphoribosyl transferase, N-terminal domain"/>
    <property type="match status" value="1"/>
</dbReference>
<dbReference type="InterPro" id="IPR037128">
    <property type="entry name" value="Quinolinate_PRibosylTase_N_sf"/>
</dbReference>
<feature type="binding site" evidence="13">
    <location>
        <position position="166"/>
    </location>
    <ligand>
        <name>substrate</name>
    </ligand>
</feature>
<feature type="binding site" evidence="13">
    <location>
        <begin position="261"/>
        <end position="263"/>
    </location>
    <ligand>
        <name>substrate</name>
    </ligand>
</feature>
<dbReference type="Gene3D" id="3.20.20.70">
    <property type="entry name" value="Aldolase class I"/>
    <property type="match status" value="1"/>
</dbReference>
<dbReference type="Proteomes" id="UP000192611">
    <property type="component" value="Unassembled WGS sequence"/>
</dbReference>
<evidence type="ECO:0000256" key="13">
    <source>
        <dbReference type="PIRSR" id="PIRSR006250-1"/>
    </source>
</evidence>
<feature type="domain" description="Quinolinate phosphoribosyl transferase N-terminal" evidence="15">
    <location>
        <begin position="24"/>
        <end position="110"/>
    </location>
</feature>
<comment type="caution">
    <text evidence="16">The sequence shown here is derived from an EMBL/GenBank/DDBJ whole genome shotgun (WGS) entry which is preliminary data.</text>
</comment>
<feature type="domain" description="Quinolinate phosphoribosyl transferase C-terminal" evidence="14">
    <location>
        <begin position="112"/>
        <end position="276"/>
    </location>
</feature>
<dbReference type="AlphaFoldDB" id="A0A1W9S391"/>
<dbReference type="InterPro" id="IPR027277">
    <property type="entry name" value="NadC/ModD"/>
</dbReference>
<dbReference type="UniPathway" id="UPA00253">
    <property type="reaction ID" value="UER00331"/>
</dbReference>
<comment type="catalytic activity">
    <reaction evidence="10">
        <text>nicotinate beta-D-ribonucleotide + CO2 + diphosphate = quinolinate + 5-phospho-alpha-D-ribose 1-diphosphate + 2 H(+)</text>
        <dbReference type="Rhea" id="RHEA:12733"/>
        <dbReference type="ChEBI" id="CHEBI:15378"/>
        <dbReference type="ChEBI" id="CHEBI:16526"/>
        <dbReference type="ChEBI" id="CHEBI:29959"/>
        <dbReference type="ChEBI" id="CHEBI:33019"/>
        <dbReference type="ChEBI" id="CHEBI:57502"/>
        <dbReference type="ChEBI" id="CHEBI:58017"/>
        <dbReference type="EC" id="2.4.2.19"/>
    </reaction>
</comment>
<comment type="pathway">
    <text evidence="2">Cofactor biosynthesis; NAD(+) biosynthesis; nicotinate D-ribonucleotide from quinolinate: step 1/1.</text>
</comment>
<keyword evidence="6" id="KW-0662">Pyridine nucleotide biosynthesis</keyword>
<dbReference type="GO" id="GO:0009435">
    <property type="term" value="P:NAD+ biosynthetic process"/>
    <property type="evidence" value="ECO:0007669"/>
    <property type="project" value="UniProtKB-UniPathway"/>
</dbReference>
<organism evidence="16 17">
    <name type="scientific">Candidatus Coatesbacteria bacterium 4484_99</name>
    <dbReference type="NCBI Taxonomy" id="1970774"/>
    <lineage>
        <taxon>Bacteria</taxon>
        <taxon>Candidatus Coatesiibacteriota</taxon>
    </lineage>
</organism>
<dbReference type="CDD" id="cd01572">
    <property type="entry name" value="QPRTase"/>
    <property type="match status" value="1"/>
</dbReference>
<keyword evidence="8 12" id="KW-0808">Transferase</keyword>
<dbReference type="SUPFAM" id="SSF51690">
    <property type="entry name" value="Nicotinate/Quinolinate PRTase C-terminal domain-like"/>
    <property type="match status" value="1"/>
</dbReference>
<evidence type="ECO:0000256" key="10">
    <source>
        <dbReference type="ARBA" id="ARBA00047445"/>
    </source>
</evidence>
<evidence type="ECO:0000256" key="6">
    <source>
        <dbReference type="ARBA" id="ARBA00022642"/>
    </source>
</evidence>
<dbReference type="InterPro" id="IPR013785">
    <property type="entry name" value="Aldolase_TIM"/>
</dbReference>
<feature type="binding site" evidence="13">
    <location>
        <position position="100"/>
    </location>
    <ligand>
        <name>substrate</name>
    </ligand>
</feature>
<dbReference type="InterPro" id="IPR036068">
    <property type="entry name" value="Nicotinate_pribotase-like_C"/>
</dbReference>
<comment type="similarity">
    <text evidence="3 12">Belongs to the NadC/ModD family.</text>
</comment>
<comment type="subunit">
    <text evidence="4">Hexamer formed by 3 homodimers.</text>
</comment>
<proteinExistence type="inferred from homology"/>
<keyword evidence="7 12" id="KW-0328">Glycosyltransferase</keyword>
<gene>
    <name evidence="16" type="ORF">B6D57_00370</name>
</gene>
<dbReference type="PANTHER" id="PTHR32179">
    <property type="entry name" value="NICOTINATE-NUCLEOTIDE PYROPHOSPHORYLASE [CARBOXYLATING]"/>
    <property type="match status" value="1"/>
</dbReference>
<dbReference type="EC" id="2.4.2.19" evidence="5"/>
<evidence type="ECO:0000256" key="5">
    <source>
        <dbReference type="ARBA" id="ARBA00011944"/>
    </source>
</evidence>
<evidence type="ECO:0000256" key="9">
    <source>
        <dbReference type="ARBA" id="ARBA00033102"/>
    </source>
</evidence>
<feature type="binding site" evidence="13">
    <location>
        <position position="156"/>
    </location>
    <ligand>
        <name>substrate</name>
    </ligand>
</feature>
<dbReference type="Pfam" id="PF02749">
    <property type="entry name" value="QRPTase_N"/>
    <property type="match status" value="1"/>
</dbReference>